<accession>A0A1H2ZFI7</accession>
<dbReference type="AlphaFoldDB" id="A0A1H2ZFI7"/>
<dbReference type="Proteomes" id="UP000183454">
    <property type="component" value="Unassembled WGS sequence"/>
</dbReference>
<reference evidence="2 3" key="1">
    <citation type="submission" date="2016-10" db="EMBL/GenBank/DDBJ databases">
        <authorList>
            <person name="de Groot N.N."/>
        </authorList>
    </citation>
    <scope>NUCLEOTIDE SEQUENCE [LARGE SCALE GENOMIC DNA]</scope>
    <source>
        <strain evidence="2 3">Nm110</strain>
    </source>
</reference>
<gene>
    <name evidence="2" type="ORF">SAMN05421882_10751</name>
</gene>
<dbReference type="EMBL" id="FNNH01000075">
    <property type="protein sequence ID" value="SDX16253.1"/>
    <property type="molecule type" value="Genomic_DNA"/>
</dbReference>
<name>A0A1H2ZFI7_9PROT</name>
<evidence type="ECO:0000313" key="3">
    <source>
        <dbReference type="Proteomes" id="UP000183454"/>
    </source>
</evidence>
<sequence>MASVKKPAIAHVESELSNNIHLESYSSDDIVFHYQKGDNIHIPPGKPPGPDNPPINPPEKPSGPRNPSIDPF</sequence>
<evidence type="ECO:0000256" key="1">
    <source>
        <dbReference type="SAM" id="MobiDB-lite"/>
    </source>
</evidence>
<organism evidence="2 3">
    <name type="scientific">Nitrosomonas communis</name>
    <dbReference type="NCBI Taxonomy" id="44574"/>
    <lineage>
        <taxon>Bacteria</taxon>
        <taxon>Pseudomonadati</taxon>
        <taxon>Pseudomonadota</taxon>
        <taxon>Betaproteobacteria</taxon>
        <taxon>Nitrosomonadales</taxon>
        <taxon>Nitrosomonadaceae</taxon>
        <taxon>Nitrosomonas</taxon>
    </lineage>
</organism>
<dbReference type="RefSeq" id="WP_074668205.1">
    <property type="nucleotide sequence ID" value="NZ_FNNH01000075.1"/>
</dbReference>
<proteinExistence type="predicted"/>
<feature type="region of interest" description="Disordered" evidence="1">
    <location>
        <begin position="36"/>
        <end position="72"/>
    </location>
</feature>
<evidence type="ECO:0000313" key="2">
    <source>
        <dbReference type="EMBL" id="SDX16253.1"/>
    </source>
</evidence>
<protein>
    <submittedName>
        <fullName evidence="2">Uncharacterized protein</fullName>
    </submittedName>
</protein>
<feature type="compositionally biased region" description="Pro residues" evidence="1">
    <location>
        <begin position="44"/>
        <end position="61"/>
    </location>
</feature>